<proteinExistence type="predicted"/>
<sequence>MALNISAVVLLAVLAVFMVRTRRTTPGAAITCALFGFLLAATGLAPVVNSTLAALATAVAGLG</sequence>
<protein>
    <submittedName>
        <fullName evidence="2">Uncharacterized protein</fullName>
    </submittedName>
</protein>
<dbReference type="EMBL" id="CP108483">
    <property type="protein sequence ID" value="WUS61900.1"/>
    <property type="molecule type" value="Genomic_DNA"/>
</dbReference>
<gene>
    <name evidence="2" type="ORF">OG469_41195</name>
</gene>
<keyword evidence="1" id="KW-0472">Membrane</keyword>
<evidence type="ECO:0000313" key="2">
    <source>
        <dbReference type="EMBL" id="WUS61900.1"/>
    </source>
</evidence>
<reference evidence="2 3" key="1">
    <citation type="submission" date="2022-10" db="EMBL/GenBank/DDBJ databases">
        <title>The complete genomes of actinobacterial strains from the NBC collection.</title>
        <authorList>
            <person name="Joergensen T.S."/>
            <person name="Alvarez Arevalo M."/>
            <person name="Sterndorff E.B."/>
            <person name="Faurdal D."/>
            <person name="Vuksanovic O."/>
            <person name="Mourched A.-S."/>
            <person name="Charusanti P."/>
            <person name="Shaw S."/>
            <person name="Blin K."/>
            <person name="Weber T."/>
        </authorList>
    </citation>
    <scope>NUCLEOTIDE SEQUENCE [LARGE SCALE GENOMIC DNA]</scope>
    <source>
        <strain evidence="2 3">NBC_01247</strain>
        <plasmid evidence="2 3">unnamed1</plasmid>
    </source>
</reference>
<geneLocation type="plasmid" evidence="2 3">
    <name>unnamed1</name>
</geneLocation>
<keyword evidence="1" id="KW-1133">Transmembrane helix</keyword>
<dbReference type="RefSeq" id="WP_329501490.1">
    <property type="nucleotide sequence ID" value="NZ_CP108461.1"/>
</dbReference>
<keyword evidence="1" id="KW-0812">Transmembrane</keyword>
<name>A0ABZ1WLR4_9ACTN</name>
<evidence type="ECO:0000256" key="1">
    <source>
        <dbReference type="SAM" id="Phobius"/>
    </source>
</evidence>
<organism evidence="2 3">
    <name type="scientific">Kitasatospora herbaricolor</name>
    <dbReference type="NCBI Taxonomy" id="68217"/>
    <lineage>
        <taxon>Bacteria</taxon>
        <taxon>Bacillati</taxon>
        <taxon>Actinomycetota</taxon>
        <taxon>Actinomycetes</taxon>
        <taxon>Kitasatosporales</taxon>
        <taxon>Streptomycetaceae</taxon>
        <taxon>Kitasatospora</taxon>
    </lineage>
</organism>
<feature type="transmembrane region" description="Helical" evidence="1">
    <location>
        <begin position="37"/>
        <end position="62"/>
    </location>
</feature>
<evidence type="ECO:0000313" key="3">
    <source>
        <dbReference type="Proteomes" id="UP001432014"/>
    </source>
</evidence>
<keyword evidence="3" id="KW-1185">Reference proteome</keyword>
<accession>A0ABZ1WLR4</accession>
<dbReference type="Proteomes" id="UP001432014">
    <property type="component" value="Plasmid unnamed1"/>
</dbReference>
<keyword evidence="2" id="KW-0614">Plasmid</keyword>